<dbReference type="GO" id="GO:0016491">
    <property type="term" value="F:oxidoreductase activity"/>
    <property type="evidence" value="ECO:0007669"/>
    <property type="project" value="UniProtKB-KW"/>
</dbReference>
<reference evidence="3" key="1">
    <citation type="submission" date="2021-04" db="EMBL/GenBank/DDBJ databases">
        <title>Draft genome of Fusarium avenaceum strain F156N33, isolated from an atmospheric sample in Virginia.</title>
        <authorList>
            <person name="Yang S."/>
            <person name="Vinatzer B.A."/>
            <person name="Coleman J."/>
        </authorList>
    </citation>
    <scope>NUCLEOTIDE SEQUENCE</scope>
    <source>
        <strain evidence="3">F156N33</strain>
    </source>
</reference>
<dbReference type="Pfam" id="PF00106">
    <property type="entry name" value="adh_short"/>
    <property type="match status" value="1"/>
</dbReference>
<dbReference type="PANTHER" id="PTHR43669:SF15">
    <property type="entry name" value="OXIDOREDUCTASE, SHORT-CHAIN DEHYDROGENASE_REDUCTASE FAMILY (AFU_ORTHOLOGUE AFUA_1G01330)"/>
    <property type="match status" value="1"/>
</dbReference>
<evidence type="ECO:0000256" key="2">
    <source>
        <dbReference type="ARBA" id="ARBA00023002"/>
    </source>
</evidence>
<keyword evidence="4" id="KW-1185">Reference proteome</keyword>
<dbReference type="PRINTS" id="PR00081">
    <property type="entry name" value="GDHRDH"/>
</dbReference>
<dbReference type="Gene3D" id="3.40.50.720">
    <property type="entry name" value="NAD(P)-binding Rossmann-like Domain"/>
    <property type="match status" value="1"/>
</dbReference>
<protein>
    <submittedName>
        <fullName evidence="3">Uncharacterized protein</fullName>
    </submittedName>
</protein>
<comment type="similarity">
    <text evidence="1">Belongs to the short-chain dehydrogenases/reductases (SDR) family.</text>
</comment>
<dbReference type="InterPro" id="IPR002347">
    <property type="entry name" value="SDR_fam"/>
</dbReference>
<sequence length="265" mass="29183">MSSPYKHVLIIGATSGIGAALADKFILEGAKVIAVGRRQDRLDAFVQKHGADKASAVKYDVTDRAGLDSFIDQIINEFPDLDCVFLNSGFQSQIRLSRPEEVDLHAFHQEMETNFNRLVDLSIKLLPHLKKKPFPTALMFTGTLLAQVPAVTMPAYSASKAALTAYVTCLRRQNAGSSTKIIELWPPVVQSKSSELHDYMGPENGRAMGMPVAEFVEKTWPHVVSGVDHIIVGAIGPEASFLSSIQQRREQFDMLSGLMLSHFEL</sequence>
<dbReference type="AlphaFoldDB" id="A0A9P7H0I6"/>
<gene>
    <name evidence="3" type="ORF">KAF25_002098</name>
</gene>
<organism evidence="3 4">
    <name type="scientific">Fusarium avenaceum</name>
    <dbReference type="NCBI Taxonomy" id="40199"/>
    <lineage>
        <taxon>Eukaryota</taxon>
        <taxon>Fungi</taxon>
        <taxon>Dikarya</taxon>
        <taxon>Ascomycota</taxon>
        <taxon>Pezizomycotina</taxon>
        <taxon>Sordariomycetes</taxon>
        <taxon>Hypocreomycetidae</taxon>
        <taxon>Hypocreales</taxon>
        <taxon>Nectriaceae</taxon>
        <taxon>Fusarium</taxon>
        <taxon>Fusarium tricinctum species complex</taxon>
    </lineage>
</organism>
<name>A0A9P7H0I6_9HYPO</name>
<dbReference type="PANTHER" id="PTHR43669">
    <property type="entry name" value="5-KETO-D-GLUCONATE 5-REDUCTASE"/>
    <property type="match status" value="1"/>
</dbReference>
<evidence type="ECO:0000256" key="1">
    <source>
        <dbReference type="ARBA" id="ARBA00006484"/>
    </source>
</evidence>
<dbReference type="Proteomes" id="UP000782241">
    <property type="component" value="Unassembled WGS sequence"/>
</dbReference>
<comment type="caution">
    <text evidence="3">The sequence shown here is derived from an EMBL/GenBank/DDBJ whole genome shotgun (WGS) entry which is preliminary data.</text>
</comment>
<accession>A0A9P7H0I6</accession>
<proteinExistence type="inferred from homology"/>
<dbReference type="SUPFAM" id="SSF51735">
    <property type="entry name" value="NAD(P)-binding Rossmann-fold domains"/>
    <property type="match status" value="1"/>
</dbReference>
<dbReference type="EMBL" id="JAGPUO010000011">
    <property type="protein sequence ID" value="KAG5659539.1"/>
    <property type="molecule type" value="Genomic_DNA"/>
</dbReference>
<keyword evidence="2" id="KW-0560">Oxidoreductase</keyword>
<dbReference type="InterPro" id="IPR036291">
    <property type="entry name" value="NAD(P)-bd_dom_sf"/>
</dbReference>
<evidence type="ECO:0000313" key="4">
    <source>
        <dbReference type="Proteomes" id="UP000782241"/>
    </source>
</evidence>
<evidence type="ECO:0000313" key="3">
    <source>
        <dbReference type="EMBL" id="KAG5659539.1"/>
    </source>
</evidence>